<evidence type="ECO:0000256" key="1">
    <source>
        <dbReference type="SAM" id="MobiDB-lite"/>
    </source>
</evidence>
<feature type="region of interest" description="Disordered" evidence="1">
    <location>
        <begin position="261"/>
        <end position="342"/>
    </location>
</feature>
<reference evidence="4" key="2">
    <citation type="submission" date="2019-02" db="EMBL/GenBank/DDBJ databases">
        <title>Granulicella sibirica sp. nov., a psychrotolerant acidobacterium isolated from an organic soil layer in forested tundra, West Siberia.</title>
        <authorList>
            <person name="Oshkin I.Y."/>
            <person name="Kulichevskaya I.S."/>
            <person name="Rijpstra W.I.C."/>
            <person name="Sinninghe Damste J.S."/>
            <person name="Rakitin A.L."/>
            <person name="Ravin N.V."/>
            <person name="Dedysh S.N."/>
        </authorList>
    </citation>
    <scope>NUCLEOTIDE SEQUENCE [LARGE SCALE GENOMIC DNA]</scope>
    <source>
        <strain evidence="4">AF10</strain>
    </source>
</reference>
<reference evidence="3 4" key="1">
    <citation type="submission" date="2018-11" db="EMBL/GenBank/DDBJ databases">
        <authorList>
            <person name="Mardanov A.V."/>
            <person name="Ravin N.V."/>
            <person name="Dedysh S.N."/>
        </authorList>
    </citation>
    <scope>NUCLEOTIDE SEQUENCE [LARGE SCALE GENOMIC DNA]</scope>
    <source>
        <strain evidence="3 4">AF10</strain>
    </source>
</reference>
<dbReference type="Proteomes" id="UP000289437">
    <property type="component" value="Unassembled WGS sequence"/>
</dbReference>
<feature type="region of interest" description="Disordered" evidence="1">
    <location>
        <begin position="156"/>
        <end position="203"/>
    </location>
</feature>
<evidence type="ECO:0000259" key="2">
    <source>
        <dbReference type="Pfam" id="PF13699"/>
    </source>
</evidence>
<gene>
    <name evidence="3" type="ORF">GRAN_3380</name>
</gene>
<protein>
    <recommendedName>
        <fullName evidence="2">eCIS core domain-containing protein</fullName>
    </recommendedName>
</protein>
<dbReference type="OrthoDB" id="292792at2"/>
<feature type="compositionally biased region" description="Acidic residues" evidence="1">
    <location>
        <begin position="306"/>
        <end position="317"/>
    </location>
</feature>
<dbReference type="EMBL" id="RDSM01000002">
    <property type="protein sequence ID" value="RXH56523.1"/>
    <property type="molecule type" value="Genomic_DNA"/>
</dbReference>
<name>A0A4Q0SZ16_9BACT</name>
<sequence>MSRQAAVSTRQGAAVKPTQSSGSLFSTGQSASRQISVQRQANGNAMHSDAAAAVRGTVAQPGRPLDAQTRSQMEPHLGYDLSSVRVHTDQDAASSARAVQAVAYTAGSHIAFDTGRYSPGTLSGQQLMAHELTHVVQQSQGPVAGNSIGDGVQVSHPSDSFEREARAVGDAATQERTGGNECKATRRPASLSSNGRAAEGMSVQRVEPNAAQIQSQTDSAATSASAAKTSAKAADASAAIAGVSALTTFYTGLKSANLAARSAEAAEDPPTAEPTSGGINVTDADIPEIKGLDLKEIGAPDKDVDSETDETGSEEETTQGKGKSAKKVTTKSSKSKVYKPADKPDFQKTYHLLNINQGKENSADFFVTIHANGSDIKDGGTEPGQATGYEGGSANSNASVTFKARAGAHDKEGNATARILLGGTNTPPRKSRRSGLVAGFEQFFGSGGPEVNKDYKVQRFGGAVRFSANEKVGPVVERINAGPDARGARTNKVAAGDAETPIVVISLNPDPSTAAATASKTPDAGKTATAAAPAAPATPDGKTA</sequence>
<dbReference type="InterPro" id="IPR025295">
    <property type="entry name" value="eCIS_core_dom"/>
</dbReference>
<feature type="region of interest" description="Disordered" evidence="1">
    <location>
        <begin position="1"/>
        <end position="44"/>
    </location>
</feature>
<evidence type="ECO:0000313" key="3">
    <source>
        <dbReference type="EMBL" id="RXH56523.1"/>
    </source>
</evidence>
<feature type="compositionally biased region" description="Basic residues" evidence="1">
    <location>
        <begin position="323"/>
        <end position="337"/>
    </location>
</feature>
<feature type="domain" description="eCIS core" evidence="2">
    <location>
        <begin position="64"/>
        <end position="141"/>
    </location>
</feature>
<feature type="region of interest" description="Disordered" evidence="1">
    <location>
        <begin position="373"/>
        <end position="395"/>
    </location>
</feature>
<feature type="compositionally biased region" description="Basic and acidic residues" evidence="1">
    <location>
        <begin position="287"/>
        <end position="305"/>
    </location>
</feature>
<accession>A0A4Q0SZ16</accession>
<feature type="region of interest" description="Disordered" evidence="1">
    <location>
        <begin position="508"/>
        <end position="544"/>
    </location>
</feature>
<proteinExistence type="predicted"/>
<feature type="compositionally biased region" description="Low complexity" evidence="1">
    <location>
        <begin position="509"/>
        <end position="544"/>
    </location>
</feature>
<comment type="caution">
    <text evidence="3">The sequence shown here is derived from an EMBL/GenBank/DDBJ whole genome shotgun (WGS) entry which is preliminary data.</text>
</comment>
<organism evidence="3 4">
    <name type="scientific">Granulicella sibirica</name>
    <dbReference type="NCBI Taxonomy" id="2479048"/>
    <lineage>
        <taxon>Bacteria</taxon>
        <taxon>Pseudomonadati</taxon>
        <taxon>Acidobacteriota</taxon>
        <taxon>Terriglobia</taxon>
        <taxon>Terriglobales</taxon>
        <taxon>Acidobacteriaceae</taxon>
        <taxon>Granulicella</taxon>
    </lineage>
</organism>
<dbReference type="AlphaFoldDB" id="A0A4Q0SZ16"/>
<keyword evidence="4" id="KW-1185">Reference proteome</keyword>
<dbReference type="Pfam" id="PF13699">
    <property type="entry name" value="eCIS_core"/>
    <property type="match status" value="1"/>
</dbReference>
<evidence type="ECO:0000313" key="4">
    <source>
        <dbReference type="Proteomes" id="UP000289437"/>
    </source>
</evidence>
<dbReference type="RefSeq" id="WP_128913966.1">
    <property type="nucleotide sequence ID" value="NZ_RDSM01000002.1"/>
</dbReference>